<sequence>MVKLLIRHKPFIQTEIFGHFIMLLYKKYLKKLRYIVRNQQPFGDYSVVIFKLKKLIFVRWYLVILFSKFSLVTSANSNVDDAVVKLEYARFCLNNLNDIDKAISLYNELVPALVNSGNDSLRLVAETERIELLQRTGQRIEMLSVVKDVESLAIKLNDYEQLSHILTLKGLVYSELGFKNEALKAINKASENINSIQDEDKRHLNIGYIFSVRANIADSVEDKIFHLLNGYKSFMKVNSNDQVYRNAQITGNSMYASAFIERKQLDSASFYLSKSISYIDSNQRTPDDYYALINFANLHYQKQDYPEAEQWFLRALMQAEKENNLHRLSSIYYYLFKCKSMQNQAEFANNYLIKYVSLQDSFEDSKFKNISFVENELTVDKSNELIKANKRQKSIIIGFSGVTILLCLTIGKMLFNRKKRNKPFAIKPIDTLTRQEDRDVSVEEINFLNNLVKRNDPSFILKFHEVFPEFSRNVNEISQVPLTHSEIEICAYTKLNFSTKEIALYRKDTIRSVENRKYRIRKKLMLTPETDFVVWVANVN</sequence>
<organism evidence="3 4">
    <name type="scientific">Sphingobacterium hungaricum</name>
    <dbReference type="NCBI Taxonomy" id="2082723"/>
    <lineage>
        <taxon>Bacteria</taxon>
        <taxon>Pseudomonadati</taxon>
        <taxon>Bacteroidota</taxon>
        <taxon>Sphingobacteriia</taxon>
        <taxon>Sphingobacteriales</taxon>
        <taxon>Sphingobacteriaceae</taxon>
        <taxon>Sphingobacterium</taxon>
    </lineage>
</organism>
<dbReference type="EMBL" id="PRDK01000005">
    <property type="protein sequence ID" value="MBE8713845.1"/>
    <property type="molecule type" value="Genomic_DNA"/>
</dbReference>
<name>A0A928UV92_9SPHI</name>
<keyword evidence="4" id="KW-1185">Reference proteome</keyword>
<dbReference type="InterPro" id="IPR016032">
    <property type="entry name" value="Sig_transdc_resp-reg_C-effctor"/>
</dbReference>
<evidence type="ECO:0000259" key="2">
    <source>
        <dbReference type="SMART" id="SM00421"/>
    </source>
</evidence>
<reference evidence="3" key="1">
    <citation type="submission" date="2018-02" db="EMBL/GenBank/DDBJ databases">
        <authorList>
            <person name="Vasarhelyi B.M."/>
            <person name="Deshmukh S."/>
            <person name="Balint B."/>
            <person name="Kukolya J."/>
        </authorList>
    </citation>
    <scope>NUCLEOTIDE SEQUENCE</scope>
    <source>
        <strain evidence="3">KB22</strain>
    </source>
</reference>
<dbReference type="Gene3D" id="1.25.40.10">
    <property type="entry name" value="Tetratricopeptide repeat domain"/>
    <property type="match status" value="1"/>
</dbReference>
<protein>
    <recommendedName>
        <fullName evidence="2">HTH luxR-type domain-containing protein</fullName>
    </recommendedName>
</protein>
<comment type="caution">
    <text evidence="3">The sequence shown here is derived from an EMBL/GenBank/DDBJ whole genome shotgun (WGS) entry which is preliminary data.</text>
</comment>
<keyword evidence="1" id="KW-1133">Transmembrane helix</keyword>
<feature type="domain" description="HTH luxR-type" evidence="2">
    <location>
        <begin position="479"/>
        <end position="536"/>
    </location>
</feature>
<proteinExistence type="predicted"/>
<evidence type="ECO:0000256" key="1">
    <source>
        <dbReference type="SAM" id="Phobius"/>
    </source>
</evidence>
<dbReference type="AlphaFoldDB" id="A0A928UV92"/>
<accession>A0A928UV92</accession>
<dbReference type="GO" id="GO:0003677">
    <property type="term" value="F:DNA binding"/>
    <property type="evidence" value="ECO:0007669"/>
    <property type="project" value="InterPro"/>
</dbReference>
<evidence type="ECO:0000313" key="3">
    <source>
        <dbReference type="EMBL" id="MBE8713845.1"/>
    </source>
</evidence>
<dbReference type="SUPFAM" id="SSF46894">
    <property type="entry name" value="C-terminal effector domain of the bipartite response regulators"/>
    <property type="match status" value="1"/>
</dbReference>
<dbReference type="InterPro" id="IPR000792">
    <property type="entry name" value="Tscrpt_reg_LuxR_C"/>
</dbReference>
<dbReference type="SMART" id="SM00421">
    <property type="entry name" value="HTH_LUXR"/>
    <property type="match status" value="1"/>
</dbReference>
<dbReference type="Proteomes" id="UP000616201">
    <property type="component" value="Unassembled WGS sequence"/>
</dbReference>
<dbReference type="GO" id="GO:0006355">
    <property type="term" value="P:regulation of DNA-templated transcription"/>
    <property type="evidence" value="ECO:0007669"/>
    <property type="project" value="InterPro"/>
</dbReference>
<feature type="transmembrane region" description="Helical" evidence="1">
    <location>
        <begin position="395"/>
        <end position="415"/>
    </location>
</feature>
<keyword evidence="1" id="KW-0472">Membrane</keyword>
<dbReference type="SUPFAM" id="SSF48452">
    <property type="entry name" value="TPR-like"/>
    <property type="match status" value="2"/>
</dbReference>
<evidence type="ECO:0000313" key="4">
    <source>
        <dbReference type="Proteomes" id="UP000616201"/>
    </source>
</evidence>
<gene>
    <name evidence="3" type="ORF">C4F49_09145</name>
</gene>
<keyword evidence="1" id="KW-0812">Transmembrane</keyword>
<dbReference type="InterPro" id="IPR011990">
    <property type="entry name" value="TPR-like_helical_dom_sf"/>
</dbReference>